<evidence type="ECO:0000313" key="3">
    <source>
        <dbReference type="Proteomes" id="UP000694846"/>
    </source>
</evidence>
<dbReference type="AlphaFoldDB" id="A0A8B8GE80"/>
<name>A0A8B8GE80_9HEMI</name>
<evidence type="ECO:0000259" key="2">
    <source>
        <dbReference type="Pfam" id="PF13843"/>
    </source>
</evidence>
<sequence length="306" mass="35592">MSQKNIEKVCDYLDESLESDSDEFSFVDDSDADPDYSFPCSNKNMLPTPSSSNVEVQAETSGEESFEVSSSNSDNSVPETDDDQWVENWVDIPDFQFNSSDSGIKLDIPDHAKDNPLHSFEMLWTKEITKMIVLSTNNYGIKLGPQTRPHKKYSRNTEFNKVDFDEMYKFFGICLLAGSVTFAVIRDMFSNNPLYYYPIISKTMSGRRFEKILRCFSVEYCDQSTENDPNDPLKKIQPLFNSLLNNFRKAYTPYEALSLDESLLLHRGRLMFRQYMRLLWATIFLEPCINRNRAYHNIICITHRYI</sequence>
<dbReference type="PANTHER" id="PTHR46599">
    <property type="entry name" value="PIGGYBAC TRANSPOSABLE ELEMENT-DERIVED PROTEIN 4"/>
    <property type="match status" value="1"/>
</dbReference>
<dbReference type="OrthoDB" id="6596357at2759"/>
<organism evidence="3 4">
    <name type="scientific">Sipha flava</name>
    <name type="common">yellow sugarcane aphid</name>
    <dbReference type="NCBI Taxonomy" id="143950"/>
    <lineage>
        <taxon>Eukaryota</taxon>
        <taxon>Metazoa</taxon>
        <taxon>Ecdysozoa</taxon>
        <taxon>Arthropoda</taxon>
        <taxon>Hexapoda</taxon>
        <taxon>Insecta</taxon>
        <taxon>Pterygota</taxon>
        <taxon>Neoptera</taxon>
        <taxon>Paraneoptera</taxon>
        <taxon>Hemiptera</taxon>
        <taxon>Sternorrhyncha</taxon>
        <taxon>Aphidomorpha</taxon>
        <taxon>Aphidoidea</taxon>
        <taxon>Aphididae</taxon>
        <taxon>Sipha</taxon>
    </lineage>
</organism>
<protein>
    <submittedName>
        <fullName evidence="4">PiggyBac transposable element-derived protein 4-like</fullName>
    </submittedName>
</protein>
<feature type="compositionally biased region" description="Acidic residues" evidence="1">
    <location>
        <begin position="21"/>
        <end position="34"/>
    </location>
</feature>
<accession>A0A8B8GE80</accession>
<dbReference type="Proteomes" id="UP000694846">
    <property type="component" value="Unplaced"/>
</dbReference>
<feature type="compositionally biased region" description="Polar residues" evidence="1">
    <location>
        <begin position="39"/>
        <end position="55"/>
    </location>
</feature>
<evidence type="ECO:0000256" key="1">
    <source>
        <dbReference type="SAM" id="MobiDB-lite"/>
    </source>
</evidence>
<feature type="region of interest" description="Disordered" evidence="1">
    <location>
        <begin position="21"/>
        <end position="82"/>
    </location>
</feature>
<reference evidence="4" key="1">
    <citation type="submission" date="2025-08" db="UniProtKB">
        <authorList>
            <consortium name="RefSeq"/>
        </authorList>
    </citation>
    <scope>IDENTIFICATION</scope>
    <source>
        <tissue evidence="4">Whole body</tissue>
    </source>
</reference>
<dbReference type="InterPro" id="IPR029526">
    <property type="entry name" value="PGBD"/>
</dbReference>
<dbReference type="PANTHER" id="PTHR46599:SF3">
    <property type="entry name" value="PIGGYBAC TRANSPOSABLE ELEMENT-DERIVED PROTEIN 4"/>
    <property type="match status" value="1"/>
</dbReference>
<keyword evidence="3" id="KW-1185">Reference proteome</keyword>
<evidence type="ECO:0000313" key="4">
    <source>
        <dbReference type="RefSeq" id="XP_025421253.1"/>
    </source>
</evidence>
<gene>
    <name evidence="4" type="primary">LOC112691302</name>
</gene>
<dbReference type="GeneID" id="112691302"/>
<dbReference type="Pfam" id="PF13843">
    <property type="entry name" value="DDE_Tnp_1_7"/>
    <property type="match status" value="1"/>
</dbReference>
<dbReference type="RefSeq" id="XP_025421253.1">
    <property type="nucleotide sequence ID" value="XM_025565468.1"/>
</dbReference>
<feature type="domain" description="PiggyBac transposable element-derived protein" evidence="2">
    <location>
        <begin position="115"/>
        <end position="277"/>
    </location>
</feature>
<feature type="compositionally biased region" description="Low complexity" evidence="1">
    <location>
        <begin position="67"/>
        <end position="78"/>
    </location>
</feature>
<proteinExistence type="predicted"/>